<dbReference type="AlphaFoldDB" id="A0A4Y2VWM8"/>
<dbReference type="Proteomes" id="UP000499080">
    <property type="component" value="Unassembled WGS sequence"/>
</dbReference>
<sequence length="79" mass="8800">MTSVTSKRTTTIKSINKGSRDNDLHIADTSRQVQNEGPLATVYLRQWESEEKKPESLRGHFPKEISAISGTGNHPYVSS</sequence>
<feature type="compositionally biased region" description="Polar residues" evidence="1">
    <location>
        <begin position="1"/>
        <end position="17"/>
    </location>
</feature>
<feature type="compositionally biased region" description="Basic and acidic residues" evidence="1">
    <location>
        <begin position="51"/>
        <end position="63"/>
    </location>
</feature>
<organism evidence="3 4">
    <name type="scientific">Araneus ventricosus</name>
    <name type="common">Orbweaver spider</name>
    <name type="synonym">Epeira ventricosa</name>
    <dbReference type="NCBI Taxonomy" id="182803"/>
    <lineage>
        <taxon>Eukaryota</taxon>
        <taxon>Metazoa</taxon>
        <taxon>Ecdysozoa</taxon>
        <taxon>Arthropoda</taxon>
        <taxon>Chelicerata</taxon>
        <taxon>Arachnida</taxon>
        <taxon>Araneae</taxon>
        <taxon>Araneomorphae</taxon>
        <taxon>Entelegynae</taxon>
        <taxon>Araneoidea</taxon>
        <taxon>Araneidae</taxon>
        <taxon>Araneus</taxon>
    </lineage>
</organism>
<name>A0A4Y2VWM8_ARAVE</name>
<dbReference type="EMBL" id="BGPR01052690">
    <property type="protein sequence ID" value="GBO29525.1"/>
    <property type="molecule type" value="Genomic_DNA"/>
</dbReference>
<comment type="caution">
    <text evidence="3">The sequence shown here is derived from an EMBL/GenBank/DDBJ whole genome shotgun (WGS) entry which is preliminary data.</text>
</comment>
<feature type="region of interest" description="Disordered" evidence="1">
    <location>
        <begin position="1"/>
        <end position="32"/>
    </location>
</feature>
<evidence type="ECO:0000313" key="4">
    <source>
        <dbReference type="Proteomes" id="UP000499080"/>
    </source>
</evidence>
<dbReference type="EMBL" id="BGPR01052691">
    <property type="protein sequence ID" value="GBO29529.1"/>
    <property type="molecule type" value="Genomic_DNA"/>
</dbReference>
<proteinExistence type="predicted"/>
<protein>
    <submittedName>
        <fullName evidence="3">Uncharacterized protein</fullName>
    </submittedName>
</protein>
<accession>A0A4Y2VWM8</accession>
<gene>
    <name evidence="2" type="ORF">AVEN_31516_1</name>
    <name evidence="3" type="ORF">AVEN_61575_1</name>
</gene>
<evidence type="ECO:0000313" key="2">
    <source>
        <dbReference type="EMBL" id="GBO29525.1"/>
    </source>
</evidence>
<evidence type="ECO:0000256" key="1">
    <source>
        <dbReference type="SAM" id="MobiDB-lite"/>
    </source>
</evidence>
<reference evidence="3 4" key="1">
    <citation type="journal article" date="2019" name="Sci. Rep.">
        <title>Orb-weaving spider Araneus ventricosus genome elucidates the spidroin gene catalogue.</title>
        <authorList>
            <person name="Kono N."/>
            <person name="Nakamura H."/>
            <person name="Ohtoshi R."/>
            <person name="Moran D.A.P."/>
            <person name="Shinohara A."/>
            <person name="Yoshida Y."/>
            <person name="Fujiwara M."/>
            <person name="Mori M."/>
            <person name="Tomita M."/>
            <person name="Arakawa K."/>
        </authorList>
    </citation>
    <scope>NUCLEOTIDE SEQUENCE [LARGE SCALE GENOMIC DNA]</scope>
</reference>
<keyword evidence="4" id="KW-1185">Reference proteome</keyword>
<evidence type="ECO:0000313" key="3">
    <source>
        <dbReference type="EMBL" id="GBO29529.1"/>
    </source>
</evidence>
<feature type="compositionally biased region" description="Polar residues" evidence="1">
    <location>
        <begin position="68"/>
        <end position="79"/>
    </location>
</feature>
<feature type="region of interest" description="Disordered" evidence="1">
    <location>
        <begin position="51"/>
        <end position="79"/>
    </location>
</feature>
<feature type="compositionally biased region" description="Basic and acidic residues" evidence="1">
    <location>
        <begin position="18"/>
        <end position="28"/>
    </location>
</feature>